<evidence type="ECO:0000313" key="4">
    <source>
        <dbReference type="Proteomes" id="UP001359485"/>
    </source>
</evidence>
<dbReference type="PANTHER" id="PTHR12577">
    <property type="entry name" value="DACHSHUND"/>
    <property type="match status" value="1"/>
</dbReference>
<dbReference type="EMBL" id="JAWJWF010000001">
    <property type="protein sequence ID" value="KAK6640168.1"/>
    <property type="molecule type" value="Genomic_DNA"/>
</dbReference>
<evidence type="ECO:0000256" key="1">
    <source>
        <dbReference type="SAM" id="Coils"/>
    </source>
</evidence>
<gene>
    <name evidence="3" type="ORF">RUM44_011854</name>
</gene>
<feature type="coiled-coil region" evidence="1">
    <location>
        <begin position="16"/>
        <end position="50"/>
    </location>
</feature>
<evidence type="ECO:0000256" key="2">
    <source>
        <dbReference type="SAM" id="MobiDB-lite"/>
    </source>
</evidence>
<keyword evidence="1" id="KW-0175">Coiled coil</keyword>
<feature type="region of interest" description="Disordered" evidence="2">
    <location>
        <begin position="69"/>
        <end position="116"/>
    </location>
</feature>
<proteinExistence type="predicted"/>
<protein>
    <submittedName>
        <fullName evidence="3">Uncharacterized protein</fullName>
    </submittedName>
</protein>
<comment type="caution">
    <text evidence="3">The sequence shown here is derived from an EMBL/GenBank/DDBJ whole genome shotgun (WGS) entry which is preliminary data.</text>
</comment>
<evidence type="ECO:0000313" key="3">
    <source>
        <dbReference type="EMBL" id="KAK6640168.1"/>
    </source>
</evidence>
<dbReference type="Proteomes" id="UP001359485">
    <property type="component" value="Unassembled WGS sequence"/>
</dbReference>
<name>A0ABR1B9P2_POLSC</name>
<feature type="compositionally biased region" description="Basic and acidic residues" evidence="2">
    <location>
        <begin position="102"/>
        <end position="114"/>
    </location>
</feature>
<dbReference type="InterPro" id="IPR052417">
    <property type="entry name" value="Dachshund_domain"/>
</dbReference>
<organism evidence="3 4">
    <name type="scientific">Polyplax serrata</name>
    <name type="common">Common mouse louse</name>
    <dbReference type="NCBI Taxonomy" id="468196"/>
    <lineage>
        <taxon>Eukaryota</taxon>
        <taxon>Metazoa</taxon>
        <taxon>Ecdysozoa</taxon>
        <taxon>Arthropoda</taxon>
        <taxon>Hexapoda</taxon>
        <taxon>Insecta</taxon>
        <taxon>Pterygota</taxon>
        <taxon>Neoptera</taxon>
        <taxon>Paraneoptera</taxon>
        <taxon>Psocodea</taxon>
        <taxon>Troctomorpha</taxon>
        <taxon>Phthiraptera</taxon>
        <taxon>Anoplura</taxon>
        <taxon>Polyplacidae</taxon>
        <taxon>Polyplax</taxon>
    </lineage>
</organism>
<reference evidence="3 4" key="1">
    <citation type="submission" date="2023-09" db="EMBL/GenBank/DDBJ databases">
        <title>Genomes of two closely related lineages of the louse Polyplax serrata with different host specificities.</title>
        <authorList>
            <person name="Martinu J."/>
            <person name="Tarabai H."/>
            <person name="Stefka J."/>
            <person name="Hypsa V."/>
        </authorList>
    </citation>
    <scope>NUCLEOTIDE SEQUENCE [LARGE SCALE GENOMIC DNA]</scope>
    <source>
        <strain evidence="3">98ZLc_SE</strain>
    </source>
</reference>
<sequence>MRIREGNLRQNRIRQNVLYQKRLKKERKARRRLQEQLELEMKRRSRLEEAIKTSNNPAEALRIINENAASSAAANDEKSRERLSSQSKDRSESPYPRSQTADTRERDRDRDASNDKQWSYSGLDIMNSGTFWQNYSGKAPSLERRNIIISGVWFPYRKWAVEVLLKSNIKPSEFGGCRRGMGTFGWATLISNEKGNNMETAEVETSFLLRFPQMGFTRKPRNGA</sequence>
<dbReference type="PANTHER" id="PTHR12577:SF6">
    <property type="entry name" value="DACHSHUND, ISOFORM B"/>
    <property type="match status" value="1"/>
</dbReference>
<keyword evidence="4" id="KW-1185">Reference proteome</keyword>
<feature type="compositionally biased region" description="Basic and acidic residues" evidence="2">
    <location>
        <begin position="75"/>
        <end position="92"/>
    </location>
</feature>
<accession>A0ABR1B9P2</accession>